<evidence type="ECO:0000313" key="2">
    <source>
        <dbReference type="Proteomes" id="UP000518206"/>
    </source>
</evidence>
<reference evidence="1 2" key="2">
    <citation type="submission" date="2020-08" db="EMBL/GenBank/DDBJ databases">
        <authorList>
            <person name="Partida-Martinez L."/>
            <person name="Huntemann M."/>
            <person name="Clum A."/>
            <person name="Wang J."/>
            <person name="Palaniappan K."/>
            <person name="Ritter S."/>
            <person name="Chen I.-M."/>
            <person name="Stamatis D."/>
            <person name="Reddy T."/>
            <person name="O'Malley R."/>
            <person name="Daum C."/>
            <person name="Shapiro N."/>
            <person name="Ivanova N."/>
            <person name="Kyrpides N."/>
            <person name="Woyke T."/>
        </authorList>
    </citation>
    <scope>NUCLEOTIDE SEQUENCE [LARGE SCALE GENOMIC DNA]</scope>
    <source>
        <strain evidence="1 2">RAS26</strain>
    </source>
</reference>
<dbReference type="AlphaFoldDB" id="A0A7W4UGH5"/>
<dbReference type="Proteomes" id="UP000518206">
    <property type="component" value="Unassembled WGS sequence"/>
</dbReference>
<sequence>MKKPKIDWPSQKKTDAILAETGLSKSEMEDLIGSGIRRGEHLADVAMTYLEPFVEGDEDDWEGRWNGDGVLTMWFGRIDAPNHATDVQRRLRSAYDRLSDEVLTVNIKDELPKDYHAQNLGAFLSPKAFRVAPEWFTYSDTKRGSILIHELLHEWFPDQELESGDKVYGSTKAKQLAIEDPYHARRSPENYEWLCVHLDDPGSDGDWEPAGGYFPAGAEVRAVSRRPAQLDAFVIGNNGVVFTSSWTSAGGWSGAQDDWWPIGGDFASGGPLAVVARSSDHLDVFHRAKNGQVHSSAWTPEDGWSGVDGDWWRIGDPVVADVPFGPVLSRMPTVSAVARRADRLDLVTTGANGFVYTSAWSPGAGWSPWSSIGGGFPGNAPLSIVARTPDVLDVFATDDDGVVRTSSWSEERGWSGLDGGWWRVGGSFPDGAPVAVAARTPENLDVFVVGSDGAVHTSAWSPGQGWSGADDDWWSLGGSFSPGAAAAVVAPDAGRLEVYVPDRDGVVHQAVWTAGTGWEPFVALDDLGPAGVPVGTLVDAVDHGDVSLLMTGANGVVYVSDRARVHP</sequence>
<evidence type="ECO:0000313" key="1">
    <source>
        <dbReference type="EMBL" id="MBB2923751.1"/>
    </source>
</evidence>
<protein>
    <submittedName>
        <fullName evidence="1">Uncharacterized protein</fullName>
    </submittedName>
</protein>
<dbReference type="EMBL" id="JACHVX010000003">
    <property type="protein sequence ID" value="MBB2923751.1"/>
    <property type="molecule type" value="Genomic_DNA"/>
</dbReference>
<dbReference type="Gene3D" id="3.40.390.10">
    <property type="entry name" value="Collagenase (Catalytic Domain)"/>
    <property type="match status" value="1"/>
</dbReference>
<name>A0A7W4UGH5_9CELL</name>
<dbReference type="SUPFAM" id="SSF89372">
    <property type="entry name" value="Fucose-specific lectin"/>
    <property type="match status" value="1"/>
</dbReference>
<dbReference type="InterPro" id="IPR024079">
    <property type="entry name" value="MetalloPept_cat_dom_sf"/>
</dbReference>
<accession>A0A7W4UGH5</accession>
<proteinExistence type="predicted"/>
<dbReference type="SUPFAM" id="SSF55486">
    <property type="entry name" value="Metalloproteases ('zincins'), catalytic domain"/>
    <property type="match status" value="1"/>
</dbReference>
<dbReference type="GO" id="GO:0008237">
    <property type="term" value="F:metallopeptidase activity"/>
    <property type="evidence" value="ECO:0007669"/>
    <property type="project" value="InterPro"/>
</dbReference>
<dbReference type="Gene3D" id="2.120.10.70">
    <property type="entry name" value="Fucose-specific lectin"/>
    <property type="match status" value="2"/>
</dbReference>
<reference evidence="1 2" key="1">
    <citation type="submission" date="2020-08" db="EMBL/GenBank/DDBJ databases">
        <title>The Agave Microbiome: Exploring the role of microbial communities in plant adaptations to desert environments.</title>
        <authorList>
            <person name="Partida-Martinez L.P."/>
        </authorList>
    </citation>
    <scope>NUCLEOTIDE SEQUENCE [LARGE SCALE GENOMIC DNA]</scope>
    <source>
        <strain evidence="1 2">RAS26</strain>
    </source>
</reference>
<organism evidence="1 2">
    <name type="scientific">Cellulomonas cellasea</name>
    <dbReference type="NCBI Taxonomy" id="43670"/>
    <lineage>
        <taxon>Bacteria</taxon>
        <taxon>Bacillati</taxon>
        <taxon>Actinomycetota</taxon>
        <taxon>Actinomycetes</taxon>
        <taxon>Micrococcales</taxon>
        <taxon>Cellulomonadaceae</taxon>
        <taxon>Cellulomonas</taxon>
    </lineage>
</organism>
<comment type="caution">
    <text evidence="1">The sequence shown here is derived from an EMBL/GenBank/DDBJ whole genome shotgun (WGS) entry which is preliminary data.</text>
</comment>
<dbReference type="RefSeq" id="WP_183296546.1">
    <property type="nucleotide sequence ID" value="NZ_JACHVX010000003.1"/>
</dbReference>
<gene>
    <name evidence="1" type="ORF">FHR80_002676</name>
</gene>